<proteinExistence type="predicted"/>
<dbReference type="SUPFAM" id="SSF48056">
    <property type="entry name" value="Di-copper centre-containing domain"/>
    <property type="match status" value="1"/>
</dbReference>
<accession>A0ABR1WH61</accession>
<evidence type="ECO:0000313" key="5">
    <source>
        <dbReference type="EMBL" id="KAK8082855.1"/>
    </source>
</evidence>
<dbReference type="PANTHER" id="PTHR11474:SF126">
    <property type="entry name" value="TYROSINASE-LIKE PROTEIN TYR-1-RELATED"/>
    <property type="match status" value="1"/>
</dbReference>
<keyword evidence="1" id="KW-0479">Metal-binding</keyword>
<dbReference type="PANTHER" id="PTHR11474">
    <property type="entry name" value="TYROSINASE FAMILY MEMBER"/>
    <property type="match status" value="1"/>
</dbReference>
<evidence type="ECO:0000256" key="1">
    <source>
        <dbReference type="ARBA" id="ARBA00022723"/>
    </source>
</evidence>
<keyword evidence="3" id="KW-0732">Signal</keyword>
<dbReference type="PROSITE" id="PS00498">
    <property type="entry name" value="TYROSINASE_2"/>
    <property type="match status" value="1"/>
</dbReference>
<sequence>MILGSLLFPALVVLGGATGTFARPAGGAVPRADSPCTDPVVRKEWRALSSEQQLSYIDAVKCMQSTPGKTARLYAGVKSLYDDFQALHISQTDHIHWVVSFHALSIGRALISAVGLVLIWEESMDAKKFHLDWTLDADTNAKFLASPVFDTVHGFGGNGGYVRDTGSSNRFAAAPSSKLTHIAMASDDPTAMGGGCVTEGPFADYQVSMGPGNSTKPNPHCLVRDINPGFVRQMLGRAENAQVLAQPDFWHFTRRIEGATMGNSCHSAGHGGVGGEPESPGDPLFYLHHGVLDKLWDEWQRKDCCRLTHGGETKDWEARKTDIGGPDTQFAYPYNYFGASPAYKNVTLGFEMNLGSIGGMKKISQAMDTMGGEFCYTYE</sequence>
<comment type="caution">
    <text evidence="5">The sequence shown here is derived from an EMBL/GenBank/DDBJ whole genome shotgun (WGS) entry which is preliminary data.</text>
</comment>
<dbReference type="Proteomes" id="UP001446871">
    <property type="component" value="Unassembled WGS sequence"/>
</dbReference>
<dbReference type="EMBL" id="JAQQWM010000001">
    <property type="protein sequence ID" value="KAK8082855.1"/>
    <property type="molecule type" value="Genomic_DNA"/>
</dbReference>
<protein>
    <submittedName>
        <fullName evidence="5">Monophenol monooxygenase</fullName>
    </submittedName>
</protein>
<dbReference type="InterPro" id="IPR008922">
    <property type="entry name" value="Di-copper_centre_dom_sf"/>
</dbReference>
<dbReference type="GO" id="GO:0004497">
    <property type="term" value="F:monooxygenase activity"/>
    <property type="evidence" value="ECO:0007669"/>
    <property type="project" value="UniProtKB-KW"/>
</dbReference>
<feature type="domain" description="Tyrosinase copper-binding" evidence="4">
    <location>
        <begin position="282"/>
        <end position="293"/>
    </location>
</feature>
<evidence type="ECO:0000259" key="4">
    <source>
        <dbReference type="PROSITE" id="PS00498"/>
    </source>
</evidence>
<gene>
    <name evidence="5" type="ORF">PG996_001636</name>
</gene>
<feature type="signal peptide" evidence="3">
    <location>
        <begin position="1"/>
        <end position="22"/>
    </location>
</feature>
<dbReference type="Pfam" id="PF00264">
    <property type="entry name" value="Tyrosinase"/>
    <property type="match status" value="1"/>
</dbReference>
<evidence type="ECO:0000313" key="6">
    <source>
        <dbReference type="Proteomes" id="UP001446871"/>
    </source>
</evidence>
<keyword evidence="2" id="KW-0186">Copper</keyword>
<organism evidence="5 6">
    <name type="scientific">Apiospora saccharicola</name>
    <dbReference type="NCBI Taxonomy" id="335842"/>
    <lineage>
        <taxon>Eukaryota</taxon>
        <taxon>Fungi</taxon>
        <taxon>Dikarya</taxon>
        <taxon>Ascomycota</taxon>
        <taxon>Pezizomycotina</taxon>
        <taxon>Sordariomycetes</taxon>
        <taxon>Xylariomycetidae</taxon>
        <taxon>Amphisphaeriales</taxon>
        <taxon>Apiosporaceae</taxon>
        <taxon>Apiospora</taxon>
    </lineage>
</organism>
<reference evidence="5 6" key="1">
    <citation type="submission" date="2023-01" db="EMBL/GenBank/DDBJ databases">
        <title>Analysis of 21 Apiospora genomes using comparative genomics revels a genus with tremendous synthesis potential of carbohydrate active enzymes and secondary metabolites.</title>
        <authorList>
            <person name="Sorensen T."/>
        </authorList>
    </citation>
    <scope>NUCLEOTIDE SEQUENCE [LARGE SCALE GENOMIC DNA]</scope>
    <source>
        <strain evidence="5 6">CBS 83171</strain>
    </source>
</reference>
<evidence type="ECO:0000256" key="2">
    <source>
        <dbReference type="ARBA" id="ARBA00023008"/>
    </source>
</evidence>
<keyword evidence="5" id="KW-0560">Oxidoreductase</keyword>
<keyword evidence="6" id="KW-1185">Reference proteome</keyword>
<keyword evidence="5" id="KW-0503">Monooxygenase</keyword>
<evidence type="ECO:0000256" key="3">
    <source>
        <dbReference type="SAM" id="SignalP"/>
    </source>
</evidence>
<name>A0ABR1WH61_9PEZI</name>
<dbReference type="Gene3D" id="1.10.1280.10">
    <property type="entry name" value="Di-copper center containing domain from catechol oxidase"/>
    <property type="match status" value="1"/>
</dbReference>
<feature type="chain" id="PRO_5046459623" evidence="3">
    <location>
        <begin position="23"/>
        <end position="379"/>
    </location>
</feature>
<dbReference type="InterPro" id="IPR002227">
    <property type="entry name" value="Tyrosinase_Cu-bd"/>
</dbReference>
<dbReference type="InterPro" id="IPR050316">
    <property type="entry name" value="Tyrosinase/Hemocyanin"/>
</dbReference>